<dbReference type="InterPro" id="IPR050372">
    <property type="entry name" value="Neurexin-related_CASP"/>
</dbReference>
<dbReference type="GO" id="GO:0016020">
    <property type="term" value="C:membrane"/>
    <property type="evidence" value="ECO:0007669"/>
    <property type="project" value="UniProtKB-SubCell"/>
</dbReference>
<dbReference type="SMART" id="SM00282">
    <property type="entry name" value="LamG"/>
    <property type="match status" value="1"/>
</dbReference>
<dbReference type="SUPFAM" id="SSF49899">
    <property type="entry name" value="Concanavalin A-like lectins/glucanases"/>
    <property type="match status" value="1"/>
</dbReference>
<dbReference type="OrthoDB" id="26719at2759"/>
<dbReference type="EMBL" id="KC342198">
    <property type="protein sequence ID" value="AGG36344.1"/>
    <property type="molecule type" value="Genomic_DNA"/>
</dbReference>
<dbReference type="CDD" id="cd00110">
    <property type="entry name" value="LamG"/>
    <property type="match status" value="1"/>
</dbReference>
<organism evidence="3">
    <name type="scientific">Stylophora pistillata</name>
    <name type="common">Smooth cauliflower coral</name>
    <dbReference type="NCBI Taxonomy" id="50429"/>
    <lineage>
        <taxon>Eukaryota</taxon>
        <taxon>Metazoa</taxon>
        <taxon>Cnidaria</taxon>
        <taxon>Anthozoa</taxon>
        <taxon>Hexacorallia</taxon>
        <taxon>Scleractinia</taxon>
        <taxon>Astrocoeniina</taxon>
        <taxon>Pocilloporidae</taxon>
        <taxon>Stylophora</taxon>
    </lineage>
</organism>
<dbReference type="Gene3D" id="2.60.120.200">
    <property type="match status" value="1"/>
</dbReference>
<dbReference type="PANTHER" id="PTHR15036:SF85">
    <property type="entry name" value="SP2353, ISOFORM A"/>
    <property type="match status" value="1"/>
</dbReference>
<evidence type="ECO:0000313" key="3">
    <source>
        <dbReference type="EMBL" id="AGG36344.1"/>
    </source>
</evidence>
<dbReference type="InterPro" id="IPR001791">
    <property type="entry name" value="Laminin_G"/>
</dbReference>
<proteinExistence type="predicted"/>
<comment type="caution">
    <text evidence="1">Lacks conserved residue(s) required for the propagation of feature annotation.</text>
</comment>
<reference evidence="3" key="1">
    <citation type="journal article" date="2013" name="Proc. Natl. Acad. Sci. U.S.A.">
        <title>Proteomic analysis of skeletal organic matrix from the stony coral Stylophora pistillata.</title>
        <authorList>
            <person name="Drake J.L."/>
            <person name="Mass T."/>
            <person name="Haramaty L."/>
            <person name="Zelzion E."/>
            <person name="Bhattacharya D."/>
            <person name="Falkowski P.G."/>
        </authorList>
    </citation>
    <scope>NUCLEOTIDE SEQUENCE</scope>
    <source>
        <tissue evidence="3">Skeleton</tissue>
    </source>
</reference>
<dbReference type="PANTHER" id="PTHR15036">
    <property type="entry name" value="PIKACHURIN-LIKE PROTEIN"/>
    <property type="match status" value="1"/>
</dbReference>
<accession>M1T225</accession>
<dbReference type="PROSITE" id="PS50025">
    <property type="entry name" value="LAM_G_DOMAIN"/>
    <property type="match status" value="1"/>
</dbReference>
<protein>
    <recommendedName>
        <fullName evidence="2">Laminin G domain-containing protein</fullName>
    </recommendedName>
</protein>
<evidence type="ECO:0000256" key="1">
    <source>
        <dbReference type="PROSITE-ProRule" id="PRU00122"/>
    </source>
</evidence>
<feature type="domain" description="Laminin G" evidence="2">
    <location>
        <begin position="1"/>
        <end position="169"/>
    </location>
</feature>
<name>M1T225_STYPI</name>
<sequence>KTENTATIINEDGVIKLGPWEPPSHGIISLLFKTPYPKGTILFNGDTTKDYFHLEIINETSIRLEYNIGNGVSTIDLSLANEKELNDRKWHAVTVYRNMLQFGLKLDDQEKHKENPLFKEKELNVGDKLNVGTNPRDVTEGFVGCIRRLVSNHCSSRLLSRLVTVWIVL</sequence>
<dbReference type="AlphaFoldDB" id="M1T225"/>
<dbReference type="Pfam" id="PF02210">
    <property type="entry name" value="Laminin_G_2"/>
    <property type="match status" value="1"/>
</dbReference>
<evidence type="ECO:0000259" key="2">
    <source>
        <dbReference type="PROSITE" id="PS50025"/>
    </source>
</evidence>
<dbReference type="InterPro" id="IPR013320">
    <property type="entry name" value="ConA-like_dom_sf"/>
</dbReference>
<feature type="non-terminal residue" evidence="3">
    <location>
        <position position="1"/>
    </location>
</feature>